<dbReference type="EMBL" id="KZ824267">
    <property type="protein sequence ID" value="RAL17605.1"/>
    <property type="molecule type" value="Genomic_DNA"/>
</dbReference>
<dbReference type="CDD" id="cd12148">
    <property type="entry name" value="fungal_TF_MHR"/>
    <property type="match status" value="1"/>
</dbReference>
<dbReference type="GO" id="GO:0008270">
    <property type="term" value="F:zinc ion binding"/>
    <property type="evidence" value="ECO:0007669"/>
    <property type="project" value="InterPro"/>
</dbReference>
<dbReference type="GeneID" id="37195645"/>
<keyword evidence="8" id="KW-1185">Reference proteome</keyword>
<keyword evidence="4" id="KW-0804">Transcription</keyword>
<dbReference type="GO" id="GO:0005634">
    <property type="term" value="C:nucleus"/>
    <property type="evidence" value="ECO:0007669"/>
    <property type="project" value="UniProtKB-SubCell"/>
</dbReference>
<keyword evidence="2" id="KW-0805">Transcription regulation</keyword>
<evidence type="ECO:0000313" key="8">
    <source>
        <dbReference type="Proteomes" id="UP000248961"/>
    </source>
</evidence>
<evidence type="ECO:0000256" key="4">
    <source>
        <dbReference type="ARBA" id="ARBA00023163"/>
    </source>
</evidence>
<evidence type="ECO:0000259" key="6">
    <source>
        <dbReference type="Pfam" id="PF04082"/>
    </source>
</evidence>
<dbReference type="PANTHER" id="PTHR46910:SF37">
    <property type="entry name" value="ZN(II)2CYS6 TRANSCRIPTION FACTOR (EUROFUNG)"/>
    <property type="match status" value="1"/>
</dbReference>
<sequence length="508" mass="56314">IPLLSCAACKMFDTDSRVSKVLGTVLQMGAPWAEQKSSSGAPTTFSFSTNGPSKLPVRFITEASVAFYATRKTGLLRAIPNIDMMTRAIEIAYSHSPSQSVEVVNRSHALVYAFVAFCSLAGHSQEISYPVDGKALLMEAKRLSSDGESSPSSFESLQVSLLLVRYVLLVTYTTQALCHCLLGALLEARETVSIIASQLTELAINNHFFESSPEGLPSNLDAETEYPDVLRDLLWISLMVDNEIFLRTGHPPLILAKFATAAALPCEYQFSSQFLSRFLPARGADPRADVYIYMADLTLHVSRLYISLYAPEAISKSSVELLQTIISLDNQLEEWRRSIPQSFRPTIHVLNLPTNSLRDIDLLLLNLKFHHILGCIHQVVNRCQSWAGETATFHEALESSLRPSLQASVSSLELLRATQVALNPEMFWFICFYLFSAHLNLFCNVVASPCDPQNHARLQILQSSPAFLRCIDTCHLTRVEVEQLSVLVEFCTDLVTHAEHEVAAANSV</sequence>
<accession>A0A395IC82</accession>
<comment type="subcellular location">
    <subcellularLocation>
        <location evidence="1">Nucleus</location>
    </subcellularLocation>
</comment>
<dbReference type="GO" id="GO:0003677">
    <property type="term" value="F:DNA binding"/>
    <property type="evidence" value="ECO:0007669"/>
    <property type="project" value="UniProtKB-KW"/>
</dbReference>
<reference evidence="7 8" key="1">
    <citation type="submission" date="2018-02" db="EMBL/GenBank/DDBJ databases">
        <title>The genomes of Aspergillus section Nigri reveals drivers in fungal speciation.</title>
        <authorList>
            <consortium name="DOE Joint Genome Institute"/>
            <person name="Vesth T.C."/>
            <person name="Nybo J."/>
            <person name="Theobald S."/>
            <person name="Brandl J."/>
            <person name="Frisvad J.C."/>
            <person name="Nielsen K.F."/>
            <person name="Lyhne E.K."/>
            <person name="Kogle M.E."/>
            <person name="Kuo A."/>
            <person name="Riley R."/>
            <person name="Clum A."/>
            <person name="Nolan M."/>
            <person name="Lipzen A."/>
            <person name="Salamov A."/>
            <person name="Henrissat B."/>
            <person name="Wiebenga A."/>
            <person name="De vries R.P."/>
            <person name="Grigoriev I.V."/>
            <person name="Mortensen U.H."/>
            <person name="Andersen M.R."/>
            <person name="Baker S.E."/>
        </authorList>
    </citation>
    <scope>NUCLEOTIDE SEQUENCE [LARGE SCALE GENOMIC DNA]</scope>
    <source>
        <strain evidence="7 8">CBS 101889</strain>
    </source>
</reference>
<feature type="non-terminal residue" evidence="7">
    <location>
        <position position="1"/>
    </location>
</feature>
<dbReference type="GO" id="GO:0006351">
    <property type="term" value="P:DNA-templated transcription"/>
    <property type="evidence" value="ECO:0007669"/>
    <property type="project" value="InterPro"/>
</dbReference>
<organism evidence="7 8">
    <name type="scientific">Aspergillus homomorphus (strain CBS 101889)</name>
    <dbReference type="NCBI Taxonomy" id="1450537"/>
    <lineage>
        <taxon>Eukaryota</taxon>
        <taxon>Fungi</taxon>
        <taxon>Dikarya</taxon>
        <taxon>Ascomycota</taxon>
        <taxon>Pezizomycotina</taxon>
        <taxon>Eurotiomycetes</taxon>
        <taxon>Eurotiomycetidae</taxon>
        <taxon>Eurotiales</taxon>
        <taxon>Aspergillaceae</taxon>
        <taxon>Aspergillus</taxon>
        <taxon>Aspergillus subgen. Circumdati</taxon>
    </lineage>
</organism>
<evidence type="ECO:0000256" key="5">
    <source>
        <dbReference type="ARBA" id="ARBA00023242"/>
    </source>
</evidence>
<gene>
    <name evidence="7" type="ORF">BO97DRAFT_333407</name>
</gene>
<dbReference type="AlphaFoldDB" id="A0A395IC82"/>
<protein>
    <recommendedName>
        <fullName evidence="6">Xylanolytic transcriptional activator regulatory domain-containing protein</fullName>
    </recommendedName>
</protein>
<feature type="domain" description="Xylanolytic transcriptional activator regulatory" evidence="6">
    <location>
        <begin position="124"/>
        <end position="336"/>
    </location>
</feature>
<dbReference type="VEuPathDB" id="FungiDB:BO97DRAFT_333407"/>
<dbReference type="InterPro" id="IPR050987">
    <property type="entry name" value="AtrR-like"/>
</dbReference>
<evidence type="ECO:0000256" key="1">
    <source>
        <dbReference type="ARBA" id="ARBA00004123"/>
    </source>
</evidence>
<proteinExistence type="predicted"/>
<dbReference type="PANTHER" id="PTHR46910">
    <property type="entry name" value="TRANSCRIPTION FACTOR PDR1"/>
    <property type="match status" value="1"/>
</dbReference>
<evidence type="ECO:0000313" key="7">
    <source>
        <dbReference type="EMBL" id="RAL17605.1"/>
    </source>
</evidence>
<dbReference type="STRING" id="1450537.A0A395IC82"/>
<dbReference type="RefSeq" id="XP_025556759.1">
    <property type="nucleotide sequence ID" value="XM_025691356.1"/>
</dbReference>
<name>A0A395IC82_ASPHC</name>
<keyword evidence="3" id="KW-0238">DNA-binding</keyword>
<evidence type="ECO:0000256" key="3">
    <source>
        <dbReference type="ARBA" id="ARBA00023125"/>
    </source>
</evidence>
<dbReference type="GO" id="GO:0003700">
    <property type="term" value="F:DNA-binding transcription factor activity"/>
    <property type="evidence" value="ECO:0007669"/>
    <property type="project" value="InterPro"/>
</dbReference>
<dbReference type="InterPro" id="IPR007219">
    <property type="entry name" value="XnlR_reg_dom"/>
</dbReference>
<dbReference type="OrthoDB" id="4116913at2759"/>
<dbReference type="Proteomes" id="UP000248961">
    <property type="component" value="Unassembled WGS sequence"/>
</dbReference>
<dbReference type="Pfam" id="PF04082">
    <property type="entry name" value="Fungal_trans"/>
    <property type="match status" value="1"/>
</dbReference>
<evidence type="ECO:0000256" key="2">
    <source>
        <dbReference type="ARBA" id="ARBA00023015"/>
    </source>
</evidence>
<keyword evidence="5" id="KW-0539">Nucleus</keyword>